<proteinExistence type="predicted"/>
<accession>C4XPC3</accession>
<dbReference type="STRING" id="573370.DMR_16130"/>
<evidence type="ECO:0000313" key="3">
    <source>
        <dbReference type="EMBL" id="BAH75104.1"/>
    </source>
</evidence>
<dbReference type="KEGG" id="dma:DMR_16130"/>
<feature type="transmembrane region" description="Helical" evidence="2">
    <location>
        <begin position="36"/>
        <end position="61"/>
    </location>
</feature>
<keyword evidence="4" id="KW-1185">Reference proteome</keyword>
<gene>
    <name evidence="3" type="ordered locus">DMR_16130</name>
</gene>
<dbReference type="AlphaFoldDB" id="C4XPC3"/>
<feature type="region of interest" description="Disordered" evidence="1">
    <location>
        <begin position="69"/>
        <end position="107"/>
    </location>
</feature>
<dbReference type="EMBL" id="AP010904">
    <property type="protein sequence ID" value="BAH75104.1"/>
    <property type="molecule type" value="Genomic_DNA"/>
</dbReference>
<evidence type="ECO:0000313" key="4">
    <source>
        <dbReference type="Proteomes" id="UP000009071"/>
    </source>
</evidence>
<keyword evidence="2" id="KW-0812">Transmembrane</keyword>
<protein>
    <submittedName>
        <fullName evidence="3">Uncharacterized protein</fullName>
    </submittedName>
</protein>
<feature type="compositionally biased region" description="Basic and acidic residues" evidence="1">
    <location>
        <begin position="95"/>
        <end position="107"/>
    </location>
</feature>
<keyword evidence="2" id="KW-0472">Membrane</keyword>
<evidence type="ECO:0000256" key="2">
    <source>
        <dbReference type="SAM" id="Phobius"/>
    </source>
</evidence>
<evidence type="ECO:0000256" key="1">
    <source>
        <dbReference type="SAM" id="MobiDB-lite"/>
    </source>
</evidence>
<reference evidence="3 4" key="1">
    <citation type="journal article" date="2009" name="Genome Res.">
        <title>Whole genome sequence of Desulfovibrio magneticus strain RS-1 revealed common gene clusters in magnetotactic bacteria.</title>
        <authorList>
            <person name="Nakazawa H."/>
            <person name="Arakaki A."/>
            <person name="Narita-Yamada S."/>
            <person name="Yashiro I."/>
            <person name="Jinno K."/>
            <person name="Aoki N."/>
            <person name="Tsuruyama A."/>
            <person name="Okamura Y."/>
            <person name="Tanikawa S."/>
            <person name="Fujita N."/>
            <person name="Takeyama H."/>
            <person name="Matsunaga T."/>
        </authorList>
    </citation>
    <scope>NUCLEOTIDE SEQUENCE [LARGE SCALE GENOMIC DNA]</scope>
    <source>
        <strain evidence="4">ATCC 700980 / DSM 13731 / RS-1</strain>
    </source>
</reference>
<sequence length="107" mass="12012">MEQYMGFFDKFLFYASAVEPSWHKTWPFGPGLEEGFWSVTFKGLFIAAILGGMAWLLRWLFGPGGPLREKEFDEPDPEAPVETPKTPLNRQAADAVDHADAGNEPHV</sequence>
<dbReference type="Proteomes" id="UP000009071">
    <property type="component" value="Chromosome"/>
</dbReference>
<name>C4XPC3_SOLM1</name>
<dbReference type="HOGENOM" id="CLU_175393_0_0_7"/>
<organism evidence="3 4">
    <name type="scientific">Solidesulfovibrio magneticus (strain ATCC 700980 / DSM 13731 / RS-1)</name>
    <name type="common">Desulfovibrio magneticus</name>
    <dbReference type="NCBI Taxonomy" id="573370"/>
    <lineage>
        <taxon>Bacteria</taxon>
        <taxon>Pseudomonadati</taxon>
        <taxon>Thermodesulfobacteriota</taxon>
        <taxon>Desulfovibrionia</taxon>
        <taxon>Desulfovibrionales</taxon>
        <taxon>Desulfovibrionaceae</taxon>
        <taxon>Solidesulfovibrio</taxon>
    </lineage>
</organism>
<dbReference type="eggNOG" id="ENOG5032JYT">
    <property type="taxonomic scope" value="Bacteria"/>
</dbReference>
<keyword evidence="2" id="KW-1133">Transmembrane helix</keyword>